<evidence type="ECO:0000313" key="13">
    <source>
        <dbReference type="EMBL" id="AIA87431.1"/>
    </source>
</evidence>
<feature type="non-terminal residue" evidence="13">
    <location>
        <position position="1"/>
    </location>
</feature>
<dbReference type="GO" id="GO:0004578">
    <property type="term" value="F:chitobiosyldiphosphodolichol beta-mannosyltransferase activity"/>
    <property type="evidence" value="ECO:0007669"/>
    <property type="project" value="UniProtKB-EC"/>
</dbReference>
<comment type="subcellular location">
    <subcellularLocation>
        <location evidence="1">Endoplasmic reticulum membrane</location>
        <topology evidence="1">Single-pass membrane protein</topology>
    </subcellularLocation>
</comment>
<keyword evidence="9" id="KW-1133">Transmembrane helix</keyword>
<keyword evidence="8" id="KW-0256">Endoplasmic reticulum</keyword>
<evidence type="ECO:0000256" key="10">
    <source>
        <dbReference type="ARBA" id="ARBA00023136"/>
    </source>
</evidence>
<evidence type="ECO:0000256" key="11">
    <source>
        <dbReference type="ARBA" id="ARBA00024899"/>
    </source>
</evidence>
<evidence type="ECO:0000256" key="6">
    <source>
        <dbReference type="ARBA" id="ARBA00022679"/>
    </source>
</evidence>
<evidence type="ECO:0000256" key="3">
    <source>
        <dbReference type="ARBA" id="ARBA00012611"/>
    </source>
</evidence>
<comment type="pathway">
    <text evidence="2">Protein modification; protein glycosylation.</text>
</comment>
<keyword evidence="10" id="KW-0472">Membrane</keyword>
<evidence type="ECO:0000256" key="12">
    <source>
        <dbReference type="ARBA" id="ARBA00030745"/>
    </source>
</evidence>
<dbReference type="PANTHER" id="PTHR13036:SF0">
    <property type="entry name" value="CHITOBIOSYLDIPHOSPHODOLICHOL BETA-MANNOSYLTRANSFERASE"/>
    <property type="match status" value="1"/>
</dbReference>
<evidence type="ECO:0000256" key="2">
    <source>
        <dbReference type="ARBA" id="ARBA00004922"/>
    </source>
</evidence>
<comment type="function">
    <text evidence="11">Participates in the formation of the lipid-linked precursor oligosaccharide for N-glycosylation. Involved in assembling the dolichol-pyrophosphate-GlcNAc(2)-Man(5) intermediate on the cytoplasmic surface of the ER.</text>
</comment>
<evidence type="ECO:0000256" key="8">
    <source>
        <dbReference type="ARBA" id="ARBA00022824"/>
    </source>
</evidence>
<dbReference type="UniPathway" id="UPA00378"/>
<evidence type="ECO:0000256" key="1">
    <source>
        <dbReference type="ARBA" id="ARBA00004389"/>
    </source>
</evidence>
<dbReference type="PANTHER" id="PTHR13036">
    <property type="entry name" value="BETA1,4 MANNOSYLTRANSFERASE"/>
    <property type="match status" value="1"/>
</dbReference>
<keyword evidence="6" id="KW-0808">Transferase</keyword>
<feature type="non-terminal residue" evidence="13">
    <location>
        <position position="156"/>
    </location>
</feature>
<accession>A0A060C3X1</accession>
<evidence type="ECO:0000256" key="4">
    <source>
        <dbReference type="ARBA" id="ARBA00015841"/>
    </source>
</evidence>
<evidence type="ECO:0000256" key="5">
    <source>
        <dbReference type="ARBA" id="ARBA00022676"/>
    </source>
</evidence>
<evidence type="ECO:0000256" key="7">
    <source>
        <dbReference type="ARBA" id="ARBA00022692"/>
    </source>
</evidence>
<dbReference type="EC" id="2.4.1.142" evidence="3"/>
<evidence type="ECO:0000256" key="9">
    <source>
        <dbReference type="ARBA" id="ARBA00022989"/>
    </source>
</evidence>
<organism evidence="13">
    <name type="scientific">uncultured Debaryomyces</name>
    <dbReference type="NCBI Taxonomy" id="687796"/>
    <lineage>
        <taxon>Eukaryota</taxon>
        <taxon>Fungi</taxon>
        <taxon>Dikarya</taxon>
        <taxon>Ascomycota</taxon>
        <taxon>Saccharomycotina</taxon>
        <taxon>Saccharomycetes</taxon>
        <taxon>Saccharomycetales</taxon>
        <taxon>Saccharomycetaceae</taxon>
        <taxon>environmental samples</taxon>
    </lineage>
</organism>
<keyword evidence="7" id="KW-0812">Transmembrane</keyword>
<dbReference type="InterPro" id="IPR026051">
    <property type="entry name" value="ALG1-like"/>
</dbReference>
<proteinExistence type="predicted"/>
<name>A0A060C3X1_9SACH</name>
<dbReference type="SUPFAM" id="SSF53756">
    <property type="entry name" value="UDP-Glycosyltransferase/glycogen phosphorylase"/>
    <property type="match status" value="1"/>
</dbReference>
<dbReference type="EMBL" id="KF120162">
    <property type="protein sequence ID" value="AIA87431.1"/>
    <property type="molecule type" value="Genomic_DNA"/>
</dbReference>
<keyword evidence="5" id="KW-0328">Glycosyltransferase</keyword>
<sequence length="156" mass="17382">LRLGEGHVLVRLNRAYERVLSRFADINLTVTKQMRGFLVREFGVSKLRVTVLYDKAASQFQPVEAAEKRRIVERHPELFEGFDASSDKIVVSSTSFTPDEDFGVLLESLVKYDGLTDPGLPRLRVIVTGKGPMKQQFAMPCTRPVCRGPTSSVPGS</sequence>
<protein>
    <recommendedName>
        <fullName evidence="4">Chitobiosyldiphosphodolichol beta-mannosyltransferase</fullName>
        <ecNumber evidence="3">2.4.1.142</ecNumber>
    </recommendedName>
    <alternativeName>
        <fullName evidence="12">Asparagine-linked glycosylation protein 1</fullName>
    </alternativeName>
</protein>
<dbReference type="AlphaFoldDB" id="A0A060C3X1"/>
<dbReference type="GO" id="GO:0005789">
    <property type="term" value="C:endoplasmic reticulum membrane"/>
    <property type="evidence" value="ECO:0007669"/>
    <property type="project" value="UniProtKB-SubCell"/>
</dbReference>
<reference evidence="13" key="1">
    <citation type="journal article" date="2013" name="Environ. Microbiol.">
        <title>Seasonally variable intestinal metagenomes of the red palm weevil (Rhynchophorus ferrugineus).</title>
        <authorList>
            <person name="Jia S."/>
            <person name="Zhang X."/>
            <person name="Zhang G."/>
            <person name="Yin A."/>
            <person name="Zhang S."/>
            <person name="Li F."/>
            <person name="Wang L."/>
            <person name="Zhao D."/>
            <person name="Yun Q."/>
            <person name="Tala"/>
            <person name="Wang J."/>
            <person name="Sun G."/>
            <person name="Baabdullah M."/>
            <person name="Yu X."/>
            <person name="Hu S."/>
            <person name="Al-Mssallem I.S."/>
            <person name="Yu J."/>
        </authorList>
    </citation>
    <scope>NUCLEOTIDE SEQUENCE</scope>
</reference>